<organism evidence="2 3">
    <name type="scientific">Trifolium medium</name>
    <dbReference type="NCBI Taxonomy" id="97028"/>
    <lineage>
        <taxon>Eukaryota</taxon>
        <taxon>Viridiplantae</taxon>
        <taxon>Streptophyta</taxon>
        <taxon>Embryophyta</taxon>
        <taxon>Tracheophyta</taxon>
        <taxon>Spermatophyta</taxon>
        <taxon>Magnoliopsida</taxon>
        <taxon>eudicotyledons</taxon>
        <taxon>Gunneridae</taxon>
        <taxon>Pentapetalae</taxon>
        <taxon>rosids</taxon>
        <taxon>fabids</taxon>
        <taxon>Fabales</taxon>
        <taxon>Fabaceae</taxon>
        <taxon>Papilionoideae</taxon>
        <taxon>50 kb inversion clade</taxon>
        <taxon>NPAAA clade</taxon>
        <taxon>Hologalegina</taxon>
        <taxon>IRL clade</taxon>
        <taxon>Trifolieae</taxon>
        <taxon>Trifolium</taxon>
    </lineage>
</organism>
<keyword evidence="3" id="KW-1185">Reference proteome</keyword>
<dbReference type="Proteomes" id="UP000265520">
    <property type="component" value="Unassembled WGS sequence"/>
</dbReference>
<dbReference type="EMBL" id="LXQA011452201">
    <property type="protein sequence ID" value="MCI97727.1"/>
    <property type="molecule type" value="Genomic_DNA"/>
</dbReference>
<accession>A0A392WBD2</accession>
<evidence type="ECO:0000313" key="2">
    <source>
        <dbReference type="EMBL" id="MCI97727.1"/>
    </source>
</evidence>
<name>A0A392WBD2_9FABA</name>
<evidence type="ECO:0000256" key="1">
    <source>
        <dbReference type="SAM" id="SignalP"/>
    </source>
</evidence>
<evidence type="ECO:0000313" key="3">
    <source>
        <dbReference type="Proteomes" id="UP000265520"/>
    </source>
</evidence>
<feature type="chain" id="PRO_5017215198" evidence="1">
    <location>
        <begin position="19"/>
        <end position="44"/>
    </location>
</feature>
<reference evidence="2 3" key="1">
    <citation type="journal article" date="2018" name="Front. Plant Sci.">
        <title>Red Clover (Trifolium pratense) and Zigzag Clover (T. medium) - A Picture of Genomic Similarities and Differences.</title>
        <authorList>
            <person name="Dluhosova J."/>
            <person name="Istvanek J."/>
            <person name="Nedelnik J."/>
            <person name="Repkova J."/>
        </authorList>
    </citation>
    <scope>NUCLEOTIDE SEQUENCE [LARGE SCALE GENOMIC DNA]</scope>
    <source>
        <strain evidence="3">cv. 10/8</strain>
        <tissue evidence="2">Leaf</tissue>
    </source>
</reference>
<dbReference type="AlphaFoldDB" id="A0A392WBD2"/>
<comment type="caution">
    <text evidence="2">The sequence shown here is derived from an EMBL/GenBank/DDBJ whole genome shotgun (WGS) entry which is preliminary data.</text>
</comment>
<sequence>MTDLLCLYWLICIGVGMTEPPDVLKAKIDEPDTVEPNVVEPVIA</sequence>
<protein>
    <submittedName>
        <fullName evidence="2">Uncharacterized protein</fullName>
    </submittedName>
</protein>
<feature type="signal peptide" evidence="1">
    <location>
        <begin position="1"/>
        <end position="18"/>
    </location>
</feature>
<feature type="non-terminal residue" evidence="2">
    <location>
        <position position="44"/>
    </location>
</feature>
<proteinExistence type="predicted"/>
<keyword evidence="1" id="KW-0732">Signal</keyword>